<organism evidence="2 3">
    <name type="scientific">Plasmodium relictum</name>
    <dbReference type="NCBI Taxonomy" id="85471"/>
    <lineage>
        <taxon>Eukaryota</taxon>
        <taxon>Sar</taxon>
        <taxon>Alveolata</taxon>
        <taxon>Apicomplexa</taxon>
        <taxon>Aconoidasida</taxon>
        <taxon>Haemosporida</taxon>
        <taxon>Plasmodiidae</taxon>
        <taxon>Plasmodium</taxon>
        <taxon>Plasmodium (Haemamoeba)</taxon>
    </lineage>
</organism>
<gene>
    <name evidence="2" type="ORF">PRELSG_1004200</name>
</gene>
<dbReference type="AlphaFoldDB" id="A0A1J1H6J4"/>
<dbReference type="OMA" id="HSITIIW"/>
<dbReference type="EMBL" id="LN835305">
    <property type="protein sequence ID" value="CRH00388.1"/>
    <property type="molecule type" value="Genomic_DNA"/>
</dbReference>
<sequence>MNTQDVKNITNIEELLFFYDSLINDGYVITIVGVKNALKLPSDLSQKFMHYYFEHRKDQLAVTYLVEGYKKDNNEYVCSILNDKEVLEMQKEQNNYSIKIYSIQSNKNRVDLSILWKQELNELNKLFEKIDLKSQLLIPQFSDIILDDLKVKNREHNLDSQQSFFQNGKVKDDRKILIKEINHNENKDVNGVNKNMHIIEKNHREDRIDDRNIAMCIKKDPMEDKEDHNENEQIKTCSKNNNSEFINSFNTENINLNNDAKKFKHISNIFHKSKFDDDNTIKIKRENLIIDSENNEIDKSINEDNKKSINKLKRNKSKNEAVSKDISIKKAEKKIDEPNKNKIEKKLKQTKLEIVKNDSKSKLFQSDSSDDDTGNKDSEENEEPLKTFPKIKSIKETQMFYENGYLVTVDKDSYIHVDNPESNENESEKVIKGTTPSNTKKRKNLHQTLLTNFFKKKK</sequence>
<feature type="region of interest" description="Disordered" evidence="1">
    <location>
        <begin position="359"/>
        <end position="390"/>
    </location>
</feature>
<keyword evidence="3" id="KW-1185">Reference proteome</keyword>
<dbReference type="OrthoDB" id="381955at2759"/>
<proteinExistence type="predicted"/>
<dbReference type="GeneID" id="39736508"/>
<reference evidence="2 3" key="1">
    <citation type="submission" date="2015-04" db="EMBL/GenBank/DDBJ databases">
        <authorList>
            <consortium name="Pathogen Informatics"/>
        </authorList>
    </citation>
    <scope>NUCLEOTIDE SEQUENCE [LARGE SCALE GENOMIC DNA]</scope>
    <source>
        <strain evidence="2 3">SGS1</strain>
    </source>
</reference>
<accession>A0A1J1H6J4</accession>
<evidence type="ECO:0000313" key="3">
    <source>
        <dbReference type="Proteomes" id="UP000220158"/>
    </source>
</evidence>
<dbReference type="KEGG" id="prel:PRELSG_1004200"/>
<evidence type="ECO:0008006" key="4">
    <source>
        <dbReference type="Google" id="ProtNLM"/>
    </source>
</evidence>
<dbReference type="VEuPathDB" id="PlasmoDB:PRELSG_1004200"/>
<dbReference type="RefSeq" id="XP_028533391.1">
    <property type="nucleotide sequence ID" value="XM_028676953.1"/>
</dbReference>
<dbReference type="Proteomes" id="UP000220158">
    <property type="component" value="Chromosome 10"/>
</dbReference>
<evidence type="ECO:0000256" key="1">
    <source>
        <dbReference type="SAM" id="MobiDB-lite"/>
    </source>
</evidence>
<protein>
    <recommendedName>
        <fullName evidence="4">DNA polymerase delta subunit 3</fullName>
    </recommendedName>
</protein>
<evidence type="ECO:0000313" key="2">
    <source>
        <dbReference type="EMBL" id="CRH00388.1"/>
    </source>
</evidence>
<feature type="region of interest" description="Disordered" evidence="1">
    <location>
        <begin position="417"/>
        <end position="443"/>
    </location>
</feature>
<name>A0A1J1H6J4_PLARL</name>